<feature type="signal peptide" evidence="1">
    <location>
        <begin position="1"/>
        <end position="21"/>
    </location>
</feature>
<dbReference type="EMBL" id="SNYC01000003">
    <property type="protein sequence ID" value="TDQ12033.1"/>
    <property type="molecule type" value="Genomic_DNA"/>
</dbReference>
<evidence type="ECO:0000313" key="3">
    <source>
        <dbReference type="Proteomes" id="UP000295620"/>
    </source>
</evidence>
<dbReference type="RefSeq" id="WP_133575056.1">
    <property type="nucleotide sequence ID" value="NZ_SNYC01000003.1"/>
</dbReference>
<gene>
    <name evidence="2" type="ORF">ATK78_1164</name>
</gene>
<dbReference type="Gene3D" id="2.60.120.260">
    <property type="entry name" value="Galactose-binding domain-like"/>
    <property type="match status" value="1"/>
</dbReference>
<reference evidence="2 3" key="1">
    <citation type="submission" date="2019-03" db="EMBL/GenBank/DDBJ databases">
        <title>Genomic Encyclopedia of Archaeal and Bacterial Type Strains, Phase II (KMG-II): from individual species to whole genera.</title>
        <authorList>
            <person name="Goeker M."/>
        </authorList>
    </citation>
    <scope>NUCLEOTIDE SEQUENCE [LARGE SCALE GENOMIC DNA]</scope>
    <source>
        <strain evidence="2 3">DSM 19035</strain>
    </source>
</reference>
<dbReference type="AlphaFoldDB" id="A0A4V3D1Q1"/>
<evidence type="ECO:0000256" key="1">
    <source>
        <dbReference type="SAM" id="SignalP"/>
    </source>
</evidence>
<dbReference type="SUPFAM" id="SSF49785">
    <property type="entry name" value="Galactose-binding domain-like"/>
    <property type="match status" value="1"/>
</dbReference>
<name>A0A4V3D1Q1_9SPHI</name>
<keyword evidence="1" id="KW-0732">Signal</keyword>
<organism evidence="2 3">
    <name type="scientific">Pedobacter metabolipauper</name>
    <dbReference type="NCBI Taxonomy" id="425513"/>
    <lineage>
        <taxon>Bacteria</taxon>
        <taxon>Pseudomonadati</taxon>
        <taxon>Bacteroidota</taxon>
        <taxon>Sphingobacteriia</taxon>
        <taxon>Sphingobacteriales</taxon>
        <taxon>Sphingobacteriaceae</taxon>
        <taxon>Pedobacter</taxon>
    </lineage>
</organism>
<sequence>MKLRAICLTILPALVVLPALAQTSFFKSAAPASPQTAGLIKSINYPVDYSRGLVPISIPLWTIKQGDIEIPISLNYHSSGIKVHDPSGMFGLGWSLKAEPQLSRSRNGPADEEKLLNNAQLGSWYNTSYVHTWALGAADEQPDDFYFSTPTRSGTFYFCKNWGSNSNYTIKTIPFQPVQVRYGVPGYDFQITDDKGLKYYFGGGDFVERDNYFITTSAWKARKIVNANSTDSVSFSYYPKTVEPILARTPQSHSYEILDSTSMDAYNTVHPPQLILCGGALYDVPTIRMKRPMVIKTIAGMSQRYAYVDPNNPEPLASAFPASSGAIPTLTDVVTLHEINFDQGKVVFERDYVPGTQFSNLCIKRILVYNLANELVKEINLSYTEDVAMNPVNGTEKQGRTMLNSVTVLDPQTLNPEKYTFTYNGNHLPFHANYGIDLWGYYNGITTNTTLIQPQTIHLLNNSTDENYVNANHTFGDANRNSYLEYAQARALIGITYPTGGVMHFEYQLNQAMDDYAGQLKNVGGLRIYKIREETSGTENKVREFRYGKNENGSGYLKNWIYGGANNPYFLQQTVIEHVPAIAYDYEHGCFFINNTYYNPATYRKRVISSNPNFDITIKGNAVVYPEVSEYTNFGVAGKTVYTYNLGNSGGNNPFSTPYYMNGTTISYDDRSDWRFGDLASYATYKTTSPGQYSMLQETINTYYPNVDTDTVRSSQIFNDVVQVGGDEFIGTGAASHYMIYRRDFQAGYSMLIADTTRVYAGSNVMEQVNNYNYTNASINQPTQTISVNSNGLIKKVQKFFPHEMIDSLGITDPYIDMIGRNMIDEPIVEKTYVNNVLQQTTTSTFGKYWPSNANLILPSLIKTKYMNEPEELRVKFVDYDYAGNLLSYMNDRGTKTNLTWSATGRNLLTEVKNASPNEVYHKSFETGPVGFDGNLVLDNFLVHTGKLAAKLSKPGAGESYSQNIEWLPVNLTAKKKFVFSGWVYSGGPSVELYLLMKRAGSVAYADYTTYVATSVTGKWLFLQKEFDVPADVVNVAFRVDNNGGGDVWYDDLSIYPADALLSSYTYEPLVGMTSQTDSKGMTTYYVYDSLQRLKYIKDQKGNIIKSYDYHYKP</sequence>
<comment type="caution">
    <text evidence="2">The sequence shown here is derived from an EMBL/GenBank/DDBJ whole genome shotgun (WGS) entry which is preliminary data.</text>
</comment>
<dbReference type="Proteomes" id="UP000295620">
    <property type="component" value="Unassembled WGS sequence"/>
</dbReference>
<accession>A0A4V3D1Q1</accession>
<proteinExistence type="predicted"/>
<dbReference type="InterPro" id="IPR008979">
    <property type="entry name" value="Galactose-bd-like_sf"/>
</dbReference>
<feature type="chain" id="PRO_5020690607" description="YD repeat-containing protein" evidence="1">
    <location>
        <begin position="22"/>
        <end position="1114"/>
    </location>
</feature>
<dbReference type="OrthoDB" id="680656at2"/>
<protein>
    <recommendedName>
        <fullName evidence="4">YD repeat-containing protein</fullName>
    </recommendedName>
</protein>
<evidence type="ECO:0000313" key="2">
    <source>
        <dbReference type="EMBL" id="TDQ12033.1"/>
    </source>
</evidence>
<evidence type="ECO:0008006" key="4">
    <source>
        <dbReference type="Google" id="ProtNLM"/>
    </source>
</evidence>
<keyword evidence="3" id="KW-1185">Reference proteome</keyword>